<dbReference type="PROSITE" id="PS50885">
    <property type="entry name" value="HAMP"/>
    <property type="match status" value="1"/>
</dbReference>
<dbReference type="SMART" id="SM00304">
    <property type="entry name" value="HAMP"/>
    <property type="match status" value="1"/>
</dbReference>
<dbReference type="Gene3D" id="6.10.340.10">
    <property type="match status" value="1"/>
</dbReference>
<feature type="transmembrane region" description="Helical" evidence="10">
    <location>
        <begin position="21"/>
        <end position="43"/>
    </location>
</feature>
<feature type="domain" description="Histidine kinase" evidence="11">
    <location>
        <begin position="246"/>
        <end position="464"/>
    </location>
</feature>
<dbReference type="InterPro" id="IPR036890">
    <property type="entry name" value="HATPase_C_sf"/>
</dbReference>
<dbReference type="PANTHER" id="PTHR44936">
    <property type="entry name" value="SENSOR PROTEIN CREC"/>
    <property type="match status" value="1"/>
</dbReference>
<evidence type="ECO:0000256" key="1">
    <source>
        <dbReference type="ARBA" id="ARBA00000085"/>
    </source>
</evidence>
<keyword evidence="8 13" id="KW-0418">Kinase</keyword>
<name>A0A2T3N3J1_9GAMM</name>
<dbReference type="EC" id="2.7.13.3" evidence="3"/>
<evidence type="ECO:0000313" key="14">
    <source>
        <dbReference type="Proteomes" id="UP000240904"/>
    </source>
</evidence>
<keyword evidence="7" id="KW-0547">Nucleotide-binding</keyword>
<proteinExistence type="predicted"/>
<dbReference type="Gene3D" id="3.30.565.10">
    <property type="entry name" value="Histidine kinase-like ATPase, C-terminal domain"/>
    <property type="match status" value="1"/>
</dbReference>
<reference evidence="13 14" key="1">
    <citation type="submission" date="2018-03" db="EMBL/GenBank/DDBJ databases">
        <title>Whole genome sequencing of Histamine producing bacteria.</title>
        <authorList>
            <person name="Butler K."/>
        </authorList>
    </citation>
    <scope>NUCLEOTIDE SEQUENCE [LARGE SCALE GENOMIC DNA]</scope>
    <source>
        <strain evidence="13 14">DSM 16190</strain>
    </source>
</reference>
<dbReference type="Gene3D" id="1.10.287.130">
    <property type="match status" value="1"/>
</dbReference>
<dbReference type="InterPro" id="IPR038428">
    <property type="entry name" value="HK_sensor_dom_sf"/>
</dbReference>
<evidence type="ECO:0000256" key="4">
    <source>
        <dbReference type="ARBA" id="ARBA00022475"/>
    </source>
</evidence>
<comment type="caution">
    <text evidence="13">The sequence shown here is derived from an EMBL/GenBank/DDBJ whole genome shotgun (WGS) entry which is preliminary data.</text>
</comment>
<dbReference type="InterPro" id="IPR003660">
    <property type="entry name" value="HAMP_dom"/>
</dbReference>
<dbReference type="SUPFAM" id="SSF55874">
    <property type="entry name" value="ATPase domain of HSP90 chaperone/DNA topoisomerase II/histidine kinase"/>
    <property type="match status" value="1"/>
</dbReference>
<dbReference type="PROSITE" id="PS50109">
    <property type="entry name" value="HIS_KIN"/>
    <property type="match status" value="1"/>
</dbReference>
<keyword evidence="10" id="KW-0472">Membrane</keyword>
<evidence type="ECO:0000256" key="10">
    <source>
        <dbReference type="SAM" id="Phobius"/>
    </source>
</evidence>
<dbReference type="SMART" id="SM00387">
    <property type="entry name" value="HATPase_c"/>
    <property type="match status" value="1"/>
</dbReference>
<dbReference type="GO" id="GO:0000155">
    <property type="term" value="F:phosphorelay sensor kinase activity"/>
    <property type="evidence" value="ECO:0007669"/>
    <property type="project" value="InterPro"/>
</dbReference>
<dbReference type="Pfam" id="PF00512">
    <property type="entry name" value="HisKA"/>
    <property type="match status" value="1"/>
</dbReference>
<evidence type="ECO:0000256" key="5">
    <source>
        <dbReference type="ARBA" id="ARBA00022553"/>
    </source>
</evidence>
<dbReference type="RefSeq" id="WP_107282299.1">
    <property type="nucleotide sequence ID" value="NZ_PYMC01000002.1"/>
</dbReference>
<keyword evidence="14" id="KW-1185">Reference proteome</keyword>
<comment type="catalytic activity">
    <reaction evidence="1">
        <text>ATP + protein L-histidine = ADP + protein N-phospho-L-histidine.</text>
        <dbReference type="EC" id="2.7.13.3"/>
    </reaction>
</comment>
<keyword evidence="6" id="KW-0808">Transferase</keyword>
<comment type="subcellular location">
    <subcellularLocation>
        <location evidence="2">Cell membrane</location>
        <topology evidence="2">Multi-pass membrane protein</topology>
    </subcellularLocation>
</comment>
<dbReference type="PANTHER" id="PTHR44936:SF10">
    <property type="entry name" value="SENSOR PROTEIN RSTB"/>
    <property type="match status" value="1"/>
</dbReference>
<dbReference type="Gene3D" id="3.30.450.170">
    <property type="entry name" value="Two-component histidine kinase, sensor domain"/>
    <property type="match status" value="1"/>
</dbReference>
<dbReference type="Pfam" id="PF00672">
    <property type="entry name" value="HAMP"/>
    <property type="match status" value="1"/>
</dbReference>
<keyword evidence="4" id="KW-1003">Cell membrane</keyword>
<evidence type="ECO:0000256" key="7">
    <source>
        <dbReference type="ARBA" id="ARBA00022741"/>
    </source>
</evidence>
<dbReference type="InterPro" id="IPR036097">
    <property type="entry name" value="HisK_dim/P_sf"/>
</dbReference>
<evidence type="ECO:0000256" key="6">
    <source>
        <dbReference type="ARBA" id="ARBA00022679"/>
    </source>
</evidence>
<dbReference type="EMBL" id="PYMC01000002">
    <property type="protein sequence ID" value="PSW06936.1"/>
    <property type="molecule type" value="Genomic_DNA"/>
</dbReference>
<dbReference type="InterPro" id="IPR050980">
    <property type="entry name" value="2C_sensor_his_kinase"/>
</dbReference>
<evidence type="ECO:0000313" key="13">
    <source>
        <dbReference type="EMBL" id="PSW06936.1"/>
    </source>
</evidence>
<gene>
    <name evidence="13" type="ORF">C9I89_02975</name>
</gene>
<evidence type="ECO:0000256" key="8">
    <source>
        <dbReference type="ARBA" id="ARBA00022777"/>
    </source>
</evidence>
<accession>A0A2T3N3J1</accession>
<dbReference type="InterPro" id="IPR004358">
    <property type="entry name" value="Sig_transdc_His_kin-like_C"/>
</dbReference>
<dbReference type="OrthoDB" id="9804645at2"/>
<sequence length="464" mass="52281">MKSISFKYFASVFFLGDRGGLAFRLFSYFAVSLVLILGLQNAAEVALIKSMLHVPEKVQEQMLDLAYQADVLIAEGDLDELADWERGQYYYLFVLDDTNKPISGREMHPHFEYKLNYIRKIDTVLENRVNQPVIALPLNSGNQLVIQFPHQLHPARNFPYYFGIIQVIIAALILSVFSLLLARYLQRPLHQLQEASRRLADGDFSVRVANEVGDSVTEFNALACDFDHMTDRIQMLAEKQSRLIRDVSHELKTPLARHSLALHLLRKRIPEESQPLLDKLERESDEMNDLVTEILEFSRLENACYSANLVPMQLETLCHIQAQESRQTLRPEQSLVCDLGNATSMALADSRLLLRVVKNLLGNAIKYAGETAEITLSVKPPIKDDGQFVTVTVEDNGQGIAKQHIKRIFDPFTRLEAARDKQSGGYGLGLAIVKESMAVMKGTVKAENRDQGGLRIILSFPVAG</sequence>
<dbReference type="InterPro" id="IPR003661">
    <property type="entry name" value="HisK_dim/P_dom"/>
</dbReference>
<dbReference type="SUPFAM" id="SSF158472">
    <property type="entry name" value="HAMP domain-like"/>
    <property type="match status" value="1"/>
</dbReference>
<dbReference type="GO" id="GO:0005886">
    <property type="term" value="C:plasma membrane"/>
    <property type="evidence" value="ECO:0007669"/>
    <property type="project" value="UniProtKB-SubCell"/>
</dbReference>
<feature type="domain" description="HAMP" evidence="12">
    <location>
        <begin position="183"/>
        <end position="238"/>
    </location>
</feature>
<dbReference type="SMART" id="SM00388">
    <property type="entry name" value="HisKA"/>
    <property type="match status" value="1"/>
</dbReference>
<dbReference type="PRINTS" id="PR00344">
    <property type="entry name" value="BCTRLSENSOR"/>
</dbReference>
<dbReference type="CDD" id="cd06225">
    <property type="entry name" value="HAMP"/>
    <property type="match status" value="1"/>
</dbReference>
<evidence type="ECO:0000256" key="2">
    <source>
        <dbReference type="ARBA" id="ARBA00004651"/>
    </source>
</evidence>
<dbReference type="GO" id="GO:0005524">
    <property type="term" value="F:ATP binding"/>
    <property type="evidence" value="ECO:0007669"/>
    <property type="project" value="UniProtKB-KW"/>
</dbReference>
<keyword evidence="9" id="KW-0067">ATP-binding</keyword>
<evidence type="ECO:0000259" key="11">
    <source>
        <dbReference type="PROSITE" id="PS50109"/>
    </source>
</evidence>
<evidence type="ECO:0000256" key="9">
    <source>
        <dbReference type="ARBA" id="ARBA00022840"/>
    </source>
</evidence>
<dbReference type="SUPFAM" id="SSF47384">
    <property type="entry name" value="Homodimeric domain of signal transducing histidine kinase"/>
    <property type="match status" value="1"/>
</dbReference>
<evidence type="ECO:0000259" key="12">
    <source>
        <dbReference type="PROSITE" id="PS50885"/>
    </source>
</evidence>
<protein>
    <recommendedName>
        <fullName evidence="3">histidine kinase</fullName>
        <ecNumber evidence="3">2.7.13.3</ecNumber>
    </recommendedName>
</protein>
<keyword evidence="10" id="KW-1133">Transmembrane helix</keyword>
<keyword evidence="10" id="KW-0812">Transmembrane</keyword>
<dbReference type="InterPro" id="IPR003594">
    <property type="entry name" value="HATPase_dom"/>
</dbReference>
<feature type="transmembrane region" description="Helical" evidence="10">
    <location>
        <begin position="160"/>
        <end position="182"/>
    </location>
</feature>
<organism evidence="13 14">
    <name type="scientific">Photobacterium lipolyticum</name>
    <dbReference type="NCBI Taxonomy" id="266810"/>
    <lineage>
        <taxon>Bacteria</taxon>
        <taxon>Pseudomonadati</taxon>
        <taxon>Pseudomonadota</taxon>
        <taxon>Gammaproteobacteria</taxon>
        <taxon>Vibrionales</taxon>
        <taxon>Vibrionaceae</taxon>
        <taxon>Photobacterium</taxon>
    </lineage>
</organism>
<dbReference type="InterPro" id="IPR005467">
    <property type="entry name" value="His_kinase_dom"/>
</dbReference>
<dbReference type="CDD" id="cd00082">
    <property type="entry name" value="HisKA"/>
    <property type="match status" value="1"/>
</dbReference>
<evidence type="ECO:0000256" key="3">
    <source>
        <dbReference type="ARBA" id="ARBA00012438"/>
    </source>
</evidence>
<dbReference type="InterPro" id="IPR031930">
    <property type="entry name" value="HK_sensor"/>
</dbReference>
<dbReference type="Pfam" id="PF16750">
    <property type="entry name" value="HK_sensor"/>
    <property type="match status" value="1"/>
</dbReference>
<keyword evidence="5" id="KW-0597">Phosphoprotein</keyword>
<dbReference type="Proteomes" id="UP000240904">
    <property type="component" value="Unassembled WGS sequence"/>
</dbReference>
<dbReference type="Pfam" id="PF02518">
    <property type="entry name" value="HATPase_c"/>
    <property type="match status" value="1"/>
</dbReference>
<dbReference type="AlphaFoldDB" id="A0A2T3N3J1"/>